<feature type="compositionally biased region" description="Low complexity" evidence="1">
    <location>
        <begin position="167"/>
        <end position="183"/>
    </location>
</feature>
<feature type="region of interest" description="Disordered" evidence="1">
    <location>
        <begin position="163"/>
        <end position="322"/>
    </location>
</feature>
<dbReference type="EMBL" id="OZ035830">
    <property type="protein sequence ID" value="CAL1612571.1"/>
    <property type="molecule type" value="Genomic_DNA"/>
</dbReference>
<evidence type="ECO:0000256" key="1">
    <source>
        <dbReference type="SAM" id="MobiDB-lite"/>
    </source>
</evidence>
<reference evidence="2 3" key="1">
    <citation type="submission" date="2024-04" db="EMBL/GenBank/DDBJ databases">
        <authorList>
            <person name="Waldvogel A.-M."/>
            <person name="Schoenle A."/>
        </authorList>
    </citation>
    <scope>NUCLEOTIDE SEQUENCE [LARGE SCALE GENOMIC DNA]</scope>
</reference>
<proteinExistence type="predicted"/>
<sequence>MRDPRARAPVGVERPRGDRGPASEPPRARLAPSARGPDAMSPADARLTISCALGPAAAPIAPPSARCPARCPARFAPAARAPRGAVAPAIGSHLRLCRSLARSRPPRRLPTPSRCYPLSRPRAPLSLIETHRSPERLCPTCFARPACALPLARAPARDYVHLGRASGAEPPGARAQRAAQIARPSEEEPRTERAPEELDPRERDHSALRGPRGSGRPLRADPVPRAVARARPPLTSPARGPAALCAPSRESTHNAPIPTLIASRLGDVARASPAARRVRIASLPPSAPSPPEAPLALRPSASRDPASATRGGRPRSDRAAAR</sequence>
<evidence type="ECO:0000313" key="3">
    <source>
        <dbReference type="Proteomes" id="UP001497482"/>
    </source>
</evidence>
<dbReference type="AlphaFoldDB" id="A0AAV2MHQ1"/>
<accession>A0AAV2MHQ1</accession>
<organism evidence="2 3">
    <name type="scientific">Knipowitschia caucasica</name>
    <name type="common">Caucasian dwarf goby</name>
    <name type="synonym">Pomatoschistus caucasicus</name>
    <dbReference type="NCBI Taxonomy" id="637954"/>
    <lineage>
        <taxon>Eukaryota</taxon>
        <taxon>Metazoa</taxon>
        <taxon>Chordata</taxon>
        <taxon>Craniata</taxon>
        <taxon>Vertebrata</taxon>
        <taxon>Euteleostomi</taxon>
        <taxon>Actinopterygii</taxon>
        <taxon>Neopterygii</taxon>
        <taxon>Teleostei</taxon>
        <taxon>Neoteleostei</taxon>
        <taxon>Acanthomorphata</taxon>
        <taxon>Gobiaria</taxon>
        <taxon>Gobiiformes</taxon>
        <taxon>Gobioidei</taxon>
        <taxon>Gobiidae</taxon>
        <taxon>Gobiinae</taxon>
        <taxon>Knipowitschia</taxon>
    </lineage>
</organism>
<feature type="compositionally biased region" description="Low complexity" evidence="1">
    <location>
        <begin position="268"/>
        <end position="284"/>
    </location>
</feature>
<name>A0AAV2MHQ1_KNICA</name>
<keyword evidence="3" id="KW-1185">Reference proteome</keyword>
<protein>
    <submittedName>
        <fullName evidence="2">Uncharacterized protein</fullName>
    </submittedName>
</protein>
<feature type="compositionally biased region" description="Low complexity" evidence="1">
    <location>
        <begin position="208"/>
        <end position="233"/>
    </location>
</feature>
<gene>
    <name evidence="2" type="ORF">KC01_LOCUS38880</name>
</gene>
<feature type="compositionally biased region" description="Basic and acidic residues" evidence="1">
    <location>
        <begin position="184"/>
        <end position="207"/>
    </location>
</feature>
<dbReference type="Proteomes" id="UP001497482">
    <property type="component" value="Chromosome 8"/>
</dbReference>
<evidence type="ECO:0000313" key="2">
    <source>
        <dbReference type="EMBL" id="CAL1612571.1"/>
    </source>
</evidence>
<feature type="region of interest" description="Disordered" evidence="1">
    <location>
        <begin position="1"/>
        <end position="42"/>
    </location>
</feature>